<protein>
    <submittedName>
        <fullName evidence="2">Uncharacterized protein</fullName>
    </submittedName>
</protein>
<name>A0AAD6TQ84_9AGAR</name>
<organism evidence="2 3">
    <name type="scientific">Mycena belliarum</name>
    <dbReference type="NCBI Taxonomy" id="1033014"/>
    <lineage>
        <taxon>Eukaryota</taxon>
        <taxon>Fungi</taxon>
        <taxon>Dikarya</taxon>
        <taxon>Basidiomycota</taxon>
        <taxon>Agaricomycotina</taxon>
        <taxon>Agaricomycetes</taxon>
        <taxon>Agaricomycetidae</taxon>
        <taxon>Agaricales</taxon>
        <taxon>Marasmiineae</taxon>
        <taxon>Mycenaceae</taxon>
        <taxon>Mycena</taxon>
    </lineage>
</organism>
<comment type="caution">
    <text evidence="2">The sequence shown here is derived from an EMBL/GenBank/DDBJ whole genome shotgun (WGS) entry which is preliminary data.</text>
</comment>
<evidence type="ECO:0000313" key="2">
    <source>
        <dbReference type="EMBL" id="KAJ7073365.1"/>
    </source>
</evidence>
<keyword evidence="3" id="KW-1185">Reference proteome</keyword>
<gene>
    <name evidence="2" type="ORF">B0H15DRAFT_806816</name>
</gene>
<sequence>MYCSGDERLWSVYRMRRIKGVRWWPRERCVPNAANNEVQRWLKKIAVYRMGRFMVSGGGPGSAVYRMRRIMVSGGGSRRSSQSGKPSQATKASSPFLPSSILPSVRSRQAARNAELDTIDEVRHWLYTTQEETRAAKNAEIALLIKSVALDETKAMAARWAKEDYEESYGVFVPDADYPAWLAGKKDAHARLARDREEIIGASYFTDPDLLRSYFRRVRAFETEYMTRFHVDDCFEEELDLQYQLLLKRDDIMRRSDGDSGIAGQIAGEQVIRPVSNPYRLADPRRVEFDAKLRKLYSSYRIDGKYPADKTLLKPSFRFNLPNQHTRDDDRIRYWCRLQVWKDELETIMSDAKEDARRRAPAPRTIPPAQFYASADSVRF</sequence>
<dbReference type="EMBL" id="JARJCN010000116">
    <property type="protein sequence ID" value="KAJ7073365.1"/>
    <property type="molecule type" value="Genomic_DNA"/>
</dbReference>
<reference evidence="2" key="1">
    <citation type="submission" date="2023-03" db="EMBL/GenBank/DDBJ databases">
        <title>Massive genome expansion in bonnet fungi (Mycena s.s.) driven by repeated elements and novel gene families across ecological guilds.</title>
        <authorList>
            <consortium name="Lawrence Berkeley National Laboratory"/>
            <person name="Harder C.B."/>
            <person name="Miyauchi S."/>
            <person name="Viragh M."/>
            <person name="Kuo A."/>
            <person name="Thoen E."/>
            <person name="Andreopoulos B."/>
            <person name="Lu D."/>
            <person name="Skrede I."/>
            <person name="Drula E."/>
            <person name="Henrissat B."/>
            <person name="Morin E."/>
            <person name="Kohler A."/>
            <person name="Barry K."/>
            <person name="LaButti K."/>
            <person name="Morin E."/>
            <person name="Salamov A."/>
            <person name="Lipzen A."/>
            <person name="Mereny Z."/>
            <person name="Hegedus B."/>
            <person name="Baldrian P."/>
            <person name="Stursova M."/>
            <person name="Weitz H."/>
            <person name="Taylor A."/>
            <person name="Grigoriev I.V."/>
            <person name="Nagy L.G."/>
            <person name="Martin F."/>
            <person name="Kauserud H."/>
        </authorList>
    </citation>
    <scope>NUCLEOTIDE SEQUENCE</scope>
    <source>
        <strain evidence="2">CBHHK173m</strain>
    </source>
</reference>
<dbReference type="AlphaFoldDB" id="A0AAD6TQ84"/>
<accession>A0AAD6TQ84</accession>
<dbReference type="Proteomes" id="UP001222325">
    <property type="component" value="Unassembled WGS sequence"/>
</dbReference>
<evidence type="ECO:0000313" key="3">
    <source>
        <dbReference type="Proteomes" id="UP001222325"/>
    </source>
</evidence>
<proteinExistence type="predicted"/>
<evidence type="ECO:0000256" key="1">
    <source>
        <dbReference type="SAM" id="MobiDB-lite"/>
    </source>
</evidence>
<feature type="region of interest" description="Disordered" evidence="1">
    <location>
        <begin position="74"/>
        <end position="99"/>
    </location>
</feature>